<feature type="non-terminal residue" evidence="1">
    <location>
        <position position="91"/>
    </location>
</feature>
<evidence type="ECO:0000313" key="1">
    <source>
        <dbReference type="EMBL" id="KAJ1207704.1"/>
    </source>
</evidence>
<proteinExistence type="predicted"/>
<dbReference type="AlphaFoldDB" id="A0AAV7W3R3"/>
<dbReference type="EMBL" id="JANPWB010000002">
    <property type="protein sequence ID" value="KAJ1207704.1"/>
    <property type="molecule type" value="Genomic_DNA"/>
</dbReference>
<keyword evidence="2" id="KW-1185">Reference proteome</keyword>
<reference evidence="1" key="1">
    <citation type="journal article" date="2022" name="bioRxiv">
        <title>Sequencing and chromosome-scale assembly of the giantPleurodeles waltlgenome.</title>
        <authorList>
            <person name="Brown T."/>
            <person name="Elewa A."/>
            <person name="Iarovenko S."/>
            <person name="Subramanian E."/>
            <person name="Araus A.J."/>
            <person name="Petzold A."/>
            <person name="Susuki M."/>
            <person name="Suzuki K.-i.T."/>
            <person name="Hayashi T."/>
            <person name="Toyoda A."/>
            <person name="Oliveira C."/>
            <person name="Osipova E."/>
            <person name="Leigh N.D."/>
            <person name="Simon A."/>
            <person name="Yun M.H."/>
        </authorList>
    </citation>
    <scope>NUCLEOTIDE SEQUENCE</scope>
    <source>
        <strain evidence="1">20211129_DDA</strain>
        <tissue evidence="1">Liver</tissue>
    </source>
</reference>
<dbReference type="PANTHER" id="PTHR21301:SF10">
    <property type="entry name" value="REVERSE TRANSCRIPTASE DOMAIN-CONTAINING PROTEIN"/>
    <property type="match status" value="1"/>
</dbReference>
<protein>
    <recommendedName>
        <fullName evidence="3">Reverse transcriptase domain-containing protein</fullName>
    </recommendedName>
</protein>
<feature type="non-terminal residue" evidence="1">
    <location>
        <position position="1"/>
    </location>
</feature>
<sequence>GTAMGTCFAPSYANLFMGWWEEQVAEEITQLDTNVVLWCCFIDDIFVIWRGDEEAAMQFVRDLNTNKCNLRFTEHLDSRRIEFLDVEISVR</sequence>
<evidence type="ECO:0008006" key="3">
    <source>
        <dbReference type="Google" id="ProtNLM"/>
    </source>
</evidence>
<comment type="caution">
    <text evidence="1">The sequence shown here is derived from an EMBL/GenBank/DDBJ whole genome shotgun (WGS) entry which is preliminary data.</text>
</comment>
<name>A0AAV7W3R3_PLEWA</name>
<dbReference type="Proteomes" id="UP001066276">
    <property type="component" value="Chromosome 1_2"/>
</dbReference>
<accession>A0AAV7W3R3</accession>
<gene>
    <name evidence="1" type="ORF">NDU88_003094</name>
</gene>
<organism evidence="1 2">
    <name type="scientific">Pleurodeles waltl</name>
    <name type="common">Iberian ribbed newt</name>
    <dbReference type="NCBI Taxonomy" id="8319"/>
    <lineage>
        <taxon>Eukaryota</taxon>
        <taxon>Metazoa</taxon>
        <taxon>Chordata</taxon>
        <taxon>Craniata</taxon>
        <taxon>Vertebrata</taxon>
        <taxon>Euteleostomi</taxon>
        <taxon>Amphibia</taxon>
        <taxon>Batrachia</taxon>
        <taxon>Caudata</taxon>
        <taxon>Salamandroidea</taxon>
        <taxon>Salamandridae</taxon>
        <taxon>Pleurodelinae</taxon>
        <taxon>Pleurodeles</taxon>
    </lineage>
</organism>
<dbReference type="PANTHER" id="PTHR21301">
    <property type="entry name" value="REVERSE TRANSCRIPTASE"/>
    <property type="match status" value="1"/>
</dbReference>
<evidence type="ECO:0000313" key="2">
    <source>
        <dbReference type="Proteomes" id="UP001066276"/>
    </source>
</evidence>